<organism evidence="1 2">
    <name type="scientific">Cervus elaphus hippelaphus</name>
    <name type="common">European red deer</name>
    <dbReference type="NCBI Taxonomy" id="46360"/>
    <lineage>
        <taxon>Eukaryota</taxon>
        <taxon>Metazoa</taxon>
        <taxon>Chordata</taxon>
        <taxon>Craniata</taxon>
        <taxon>Vertebrata</taxon>
        <taxon>Euteleostomi</taxon>
        <taxon>Mammalia</taxon>
        <taxon>Eutheria</taxon>
        <taxon>Laurasiatheria</taxon>
        <taxon>Artiodactyla</taxon>
        <taxon>Ruminantia</taxon>
        <taxon>Pecora</taxon>
        <taxon>Cervidae</taxon>
        <taxon>Cervinae</taxon>
        <taxon>Cervus</taxon>
    </lineage>
</organism>
<dbReference type="EMBL" id="MKHE01000034">
    <property type="protein sequence ID" value="OWJ99352.1"/>
    <property type="molecule type" value="Genomic_DNA"/>
</dbReference>
<gene>
    <name evidence="1" type="ORF">Celaphus_00009631</name>
</gene>
<dbReference type="InterPro" id="IPR033615">
    <property type="entry name" value="EOLA1/EOLA2"/>
</dbReference>
<dbReference type="AlphaFoldDB" id="A0A212C036"/>
<dbReference type="Proteomes" id="UP000242450">
    <property type="component" value="Chromosome X"/>
</dbReference>
<keyword evidence="2" id="KW-1185">Reference proteome</keyword>
<evidence type="ECO:0000313" key="2">
    <source>
        <dbReference type="Proteomes" id="UP000242450"/>
    </source>
</evidence>
<dbReference type="OrthoDB" id="2865258at2759"/>
<proteinExistence type="predicted"/>
<name>A0A212C036_CEREH</name>
<comment type="caution">
    <text evidence="1">The sequence shown here is derived from an EMBL/GenBank/DDBJ whole genome shotgun (WGS) entry which is preliminary data.</text>
</comment>
<sequence>MRVSSFITWVSRPCRHRGSPCYVDLTLYPGCPHQALGLGGCGLMGAAGAEPGDEPRPDLGLDAGQGQVQPWSDCWQVTPCPVLPAWPLSLVGVTVNHLVLLLCPVLHTGLVDIGVTLLCPENLAPNEKYLTALANPRWLLQPIPGRAGKDIFQVDIPEHLIPFGQEACPDSALKWKVTERPTLGDTIQLPSCPGHARLVWSESAPPWGALPTWCGAGCQDSPHAVLLWTQR</sequence>
<dbReference type="PANTHER" id="PTHR31666">
    <property type="entry name" value="PROTEIN CXORF40A-RELATED"/>
    <property type="match status" value="1"/>
</dbReference>
<accession>A0A212C036</accession>
<evidence type="ECO:0000313" key="1">
    <source>
        <dbReference type="EMBL" id="OWJ99352.1"/>
    </source>
</evidence>
<protein>
    <submittedName>
        <fullName evidence="1">Uncharacterized protein</fullName>
    </submittedName>
</protein>
<dbReference type="PANTHER" id="PTHR31666:SF0">
    <property type="entry name" value="PROTEIN EOLA1-RELATED"/>
    <property type="match status" value="1"/>
</dbReference>
<feature type="non-terminal residue" evidence="1">
    <location>
        <position position="231"/>
    </location>
</feature>
<reference evidence="1 2" key="1">
    <citation type="journal article" date="2018" name="Mol. Genet. Genomics">
        <title>The red deer Cervus elaphus genome CerEla1.0: sequencing, annotating, genes, and chromosomes.</title>
        <authorList>
            <person name="Bana N.A."/>
            <person name="Nyiri A."/>
            <person name="Nagy J."/>
            <person name="Frank K."/>
            <person name="Nagy T."/>
            <person name="Steger V."/>
            <person name="Schiller M."/>
            <person name="Lakatos P."/>
            <person name="Sugar L."/>
            <person name="Horn P."/>
            <person name="Barta E."/>
            <person name="Orosz L."/>
        </authorList>
    </citation>
    <scope>NUCLEOTIDE SEQUENCE [LARGE SCALE GENOMIC DNA]</scope>
    <source>
        <strain evidence="1">Hungarian</strain>
    </source>
</reference>